<proteinExistence type="predicted"/>
<keyword evidence="3" id="KW-1185">Reference proteome</keyword>
<accession>A0A084JHM9</accession>
<dbReference type="eggNOG" id="ENOG5030G0G">
    <property type="taxonomic scope" value="Bacteria"/>
</dbReference>
<feature type="transmembrane region" description="Helical" evidence="1">
    <location>
        <begin position="102"/>
        <end position="122"/>
    </location>
</feature>
<feature type="transmembrane region" description="Helical" evidence="1">
    <location>
        <begin position="12"/>
        <end position="35"/>
    </location>
</feature>
<comment type="caution">
    <text evidence="2">The sequence shown here is derived from an EMBL/GenBank/DDBJ whole genome shotgun (WGS) entry which is preliminary data.</text>
</comment>
<dbReference type="RefSeq" id="WP_035129623.1">
    <property type="nucleotide sequence ID" value="NZ_JPMD01000002.1"/>
</dbReference>
<reference evidence="2 3" key="1">
    <citation type="submission" date="2014-07" db="EMBL/GenBank/DDBJ databases">
        <title>Draft genome of Clostridium sulfidigenes 113A isolated from sediments associated with methane hydrate from Krishna Godavari basin.</title>
        <authorList>
            <person name="Honkalas V.S."/>
            <person name="Dabir A.P."/>
            <person name="Arora P."/>
            <person name="Dhakephalkar P.K."/>
        </authorList>
    </citation>
    <scope>NUCLEOTIDE SEQUENCE [LARGE SCALE GENOMIC DNA]</scope>
    <source>
        <strain evidence="2 3">113A</strain>
    </source>
</reference>
<keyword evidence="1" id="KW-0472">Membrane</keyword>
<gene>
    <name evidence="2" type="ORF">IO99_02125</name>
</gene>
<organism evidence="2 3">
    <name type="scientific">Clostridium sulfidigenes</name>
    <dbReference type="NCBI Taxonomy" id="318464"/>
    <lineage>
        <taxon>Bacteria</taxon>
        <taxon>Bacillati</taxon>
        <taxon>Bacillota</taxon>
        <taxon>Clostridia</taxon>
        <taxon>Eubacteriales</taxon>
        <taxon>Clostridiaceae</taxon>
        <taxon>Clostridium</taxon>
    </lineage>
</organism>
<name>A0A084JHM9_9CLOT</name>
<evidence type="ECO:0008006" key="4">
    <source>
        <dbReference type="Google" id="ProtNLM"/>
    </source>
</evidence>
<keyword evidence="1" id="KW-1133">Transmembrane helix</keyword>
<dbReference type="AlphaFoldDB" id="A0A084JHM9"/>
<sequence length="123" mass="13390">MDKYQISSLIKCVVWGIIWSIILVLIGLGIVHFTAHNLKDVLFIEGIILVILGISSFLGGNPMGLSLQGLGQTNAQYIANANLEVTKMEKEKTSTIKKNFKASINTISLVMGGVICIIINFII</sequence>
<feature type="transmembrane region" description="Helical" evidence="1">
    <location>
        <begin position="41"/>
        <end position="60"/>
    </location>
</feature>
<dbReference type="STRING" id="318464.IO99_02125"/>
<keyword evidence="1" id="KW-0812">Transmembrane</keyword>
<dbReference type="EMBL" id="JPMD01000002">
    <property type="protein sequence ID" value="KEZ88463.1"/>
    <property type="molecule type" value="Genomic_DNA"/>
</dbReference>
<evidence type="ECO:0000256" key="1">
    <source>
        <dbReference type="SAM" id="Phobius"/>
    </source>
</evidence>
<evidence type="ECO:0000313" key="3">
    <source>
        <dbReference type="Proteomes" id="UP000028542"/>
    </source>
</evidence>
<protein>
    <recommendedName>
        <fullName evidence="4">DUF3899 domain-containing protein</fullName>
    </recommendedName>
</protein>
<dbReference type="Proteomes" id="UP000028542">
    <property type="component" value="Unassembled WGS sequence"/>
</dbReference>
<evidence type="ECO:0000313" key="2">
    <source>
        <dbReference type="EMBL" id="KEZ88463.1"/>
    </source>
</evidence>